<accession>A0A4Y2UD68</accession>
<dbReference type="EMBL" id="BGPR01035943">
    <property type="protein sequence ID" value="GBO10989.1"/>
    <property type="molecule type" value="Genomic_DNA"/>
</dbReference>
<protein>
    <submittedName>
        <fullName evidence="1">Uncharacterized protein</fullName>
    </submittedName>
</protein>
<comment type="caution">
    <text evidence="1">The sequence shown here is derived from an EMBL/GenBank/DDBJ whole genome shotgun (WGS) entry which is preliminary data.</text>
</comment>
<proteinExistence type="predicted"/>
<evidence type="ECO:0000313" key="1">
    <source>
        <dbReference type="EMBL" id="GBO10989.1"/>
    </source>
</evidence>
<gene>
    <name evidence="1" type="ORF">AVEN_142746_1</name>
</gene>
<evidence type="ECO:0000313" key="2">
    <source>
        <dbReference type="Proteomes" id="UP000499080"/>
    </source>
</evidence>
<dbReference type="AlphaFoldDB" id="A0A4Y2UD68"/>
<dbReference type="Proteomes" id="UP000499080">
    <property type="component" value="Unassembled WGS sequence"/>
</dbReference>
<keyword evidence="2" id="KW-1185">Reference proteome</keyword>
<sequence length="96" mass="11042">MSFHKSVTVMSSLSWVGNMSQDVTSDCDFVLWLRADSSFQHHMTIPVLVIRKNMLCHGPKPRDIVFLNLKHRYLGIPNDATKIVAAFRKKNLPQQF</sequence>
<name>A0A4Y2UD68_ARAVE</name>
<reference evidence="1 2" key="1">
    <citation type="journal article" date="2019" name="Sci. Rep.">
        <title>Orb-weaving spider Araneus ventricosus genome elucidates the spidroin gene catalogue.</title>
        <authorList>
            <person name="Kono N."/>
            <person name="Nakamura H."/>
            <person name="Ohtoshi R."/>
            <person name="Moran D.A.P."/>
            <person name="Shinohara A."/>
            <person name="Yoshida Y."/>
            <person name="Fujiwara M."/>
            <person name="Mori M."/>
            <person name="Tomita M."/>
            <person name="Arakawa K."/>
        </authorList>
    </citation>
    <scope>NUCLEOTIDE SEQUENCE [LARGE SCALE GENOMIC DNA]</scope>
</reference>
<organism evidence="1 2">
    <name type="scientific">Araneus ventricosus</name>
    <name type="common">Orbweaver spider</name>
    <name type="synonym">Epeira ventricosa</name>
    <dbReference type="NCBI Taxonomy" id="182803"/>
    <lineage>
        <taxon>Eukaryota</taxon>
        <taxon>Metazoa</taxon>
        <taxon>Ecdysozoa</taxon>
        <taxon>Arthropoda</taxon>
        <taxon>Chelicerata</taxon>
        <taxon>Arachnida</taxon>
        <taxon>Araneae</taxon>
        <taxon>Araneomorphae</taxon>
        <taxon>Entelegynae</taxon>
        <taxon>Araneoidea</taxon>
        <taxon>Araneidae</taxon>
        <taxon>Araneus</taxon>
    </lineage>
</organism>